<gene>
    <name evidence="1" type="ORF">ABK249_21355</name>
</gene>
<protein>
    <submittedName>
        <fullName evidence="1">Uncharacterized protein</fullName>
    </submittedName>
</protein>
<keyword evidence="2" id="KW-1185">Reference proteome</keyword>
<evidence type="ECO:0000313" key="1">
    <source>
        <dbReference type="EMBL" id="MEQ1407472.1"/>
    </source>
</evidence>
<proteinExistence type="predicted"/>
<name>A0ABV0M6V7_9HYPH</name>
<comment type="caution">
    <text evidence="1">The sequence shown here is derived from an EMBL/GenBank/DDBJ whole genome shotgun (WGS) entry which is preliminary data.</text>
</comment>
<evidence type="ECO:0000313" key="2">
    <source>
        <dbReference type="Proteomes" id="UP001496627"/>
    </source>
</evidence>
<dbReference type="RefSeq" id="WP_152601244.1">
    <property type="nucleotide sequence ID" value="NZ_JBEAAL010000018.1"/>
</dbReference>
<reference evidence="1 2" key="1">
    <citation type="submission" date="2024-05" db="EMBL/GenBank/DDBJ databases">
        <title>Neorhizobium sp. Rsf11, a plant growth promoting and heavy metal resistant PAH-degrader.</title>
        <authorList>
            <person name="Golubev S.N."/>
            <person name="Muratova A.Y."/>
            <person name="Markelova M.I."/>
        </authorList>
    </citation>
    <scope>NUCLEOTIDE SEQUENCE [LARGE SCALE GENOMIC DNA]</scope>
    <source>
        <strain evidence="1 2">Rsf11</strain>
    </source>
</reference>
<sequence length="68" mass="7961">MSRAPDAQFTHEQIMIYKSLIHDLERRFPELADVEYTADHPSAATLHRLMTYRESVKILKGFVRQGDE</sequence>
<accession>A0ABV0M6V7</accession>
<dbReference type="EMBL" id="JBEAAL010000018">
    <property type="protein sequence ID" value="MEQ1407472.1"/>
    <property type="molecule type" value="Genomic_DNA"/>
</dbReference>
<dbReference type="Proteomes" id="UP001496627">
    <property type="component" value="Unassembled WGS sequence"/>
</dbReference>
<organism evidence="1 2">
    <name type="scientific">Neorhizobium phenanthreniclasticum</name>
    <dbReference type="NCBI Taxonomy" id="3157917"/>
    <lineage>
        <taxon>Bacteria</taxon>
        <taxon>Pseudomonadati</taxon>
        <taxon>Pseudomonadota</taxon>
        <taxon>Alphaproteobacteria</taxon>
        <taxon>Hyphomicrobiales</taxon>
        <taxon>Rhizobiaceae</taxon>
        <taxon>Rhizobium/Agrobacterium group</taxon>
        <taxon>Neorhizobium</taxon>
    </lineage>
</organism>